<sequence>MISIADLVEKKPLKGNYFSPDAYVQGDFELGLLETRQGSRLIALPEVLLQGIYDGLEEEIGQASSVVLHNCGRWWGKSFYRRFINEVSEYYERPLSQMEMAEFISCLKQCWKTHGWGVAEFDFDYYPQGFVVVKTVNSPFAAAAPKDKHFSCQPEAGILSAFFSQLTGEDLGCVQTSCESMGHEANYFVIGLAERIKLTEGWLEEGHDHPTIMERLSRSEMTSL</sequence>
<dbReference type="Gene3D" id="3.30.1380.20">
    <property type="entry name" value="Trafficking protein particle complex subunit 3"/>
    <property type="match status" value="1"/>
</dbReference>
<feature type="domain" description="4-vinyl reductase 4VR" evidence="1">
    <location>
        <begin position="130"/>
        <end position="192"/>
    </location>
</feature>
<dbReference type="Proteomes" id="UP000654604">
    <property type="component" value="Unassembled WGS sequence"/>
</dbReference>
<evidence type="ECO:0000259" key="1">
    <source>
        <dbReference type="SMART" id="SM00989"/>
    </source>
</evidence>
<reference evidence="2 3" key="1">
    <citation type="submission" date="2020-10" db="EMBL/GenBank/DDBJ databases">
        <authorList>
            <person name="Castelo-Branco R."/>
            <person name="Eusebio N."/>
            <person name="Adriana R."/>
            <person name="Vieira A."/>
            <person name="Brugerolle De Fraissinette N."/>
            <person name="Rezende De Castro R."/>
            <person name="Schneider M.P."/>
            <person name="Vasconcelos V."/>
            <person name="Leao P.N."/>
        </authorList>
    </citation>
    <scope>NUCLEOTIDE SEQUENCE [LARGE SCALE GENOMIC DNA]</scope>
    <source>
        <strain evidence="2 3">LEGE 03274</strain>
    </source>
</reference>
<dbReference type="SUPFAM" id="SSF111126">
    <property type="entry name" value="Ligand-binding domain in the NO signalling and Golgi transport"/>
    <property type="match status" value="1"/>
</dbReference>
<protein>
    <submittedName>
        <fullName evidence="2">4-vinyl reductase</fullName>
    </submittedName>
</protein>
<dbReference type="SMART" id="SM00989">
    <property type="entry name" value="V4R"/>
    <property type="match status" value="1"/>
</dbReference>
<keyword evidence="3" id="KW-1185">Reference proteome</keyword>
<accession>A0ABR9V2Y6</accession>
<dbReference type="PANTHER" id="PTHR35090">
    <property type="entry name" value="DNA-DIRECTED RNA POLYMERASE SUBUNIT I"/>
    <property type="match status" value="1"/>
</dbReference>
<dbReference type="InterPro" id="IPR004096">
    <property type="entry name" value="V4R"/>
</dbReference>
<comment type="caution">
    <text evidence="2">The sequence shown here is derived from an EMBL/GenBank/DDBJ whole genome shotgun (WGS) entry which is preliminary data.</text>
</comment>
<evidence type="ECO:0000313" key="3">
    <source>
        <dbReference type="Proteomes" id="UP000654604"/>
    </source>
</evidence>
<dbReference type="Pfam" id="PF02830">
    <property type="entry name" value="V4R"/>
    <property type="match status" value="1"/>
</dbReference>
<gene>
    <name evidence="2" type="ORF">IQ215_05935</name>
</gene>
<evidence type="ECO:0000313" key="2">
    <source>
        <dbReference type="EMBL" id="MBE9222233.1"/>
    </source>
</evidence>
<organism evidence="2 3">
    <name type="scientific">Cyanobacterium stanieri LEGE 03274</name>
    <dbReference type="NCBI Taxonomy" id="1828756"/>
    <lineage>
        <taxon>Bacteria</taxon>
        <taxon>Bacillati</taxon>
        <taxon>Cyanobacteriota</taxon>
        <taxon>Cyanophyceae</taxon>
        <taxon>Oscillatoriophycideae</taxon>
        <taxon>Chroococcales</taxon>
        <taxon>Geminocystaceae</taxon>
        <taxon>Cyanobacterium</taxon>
    </lineage>
</organism>
<name>A0ABR9V2Y6_9CHRO</name>
<proteinExistence type="predicted"/>
<dbReference type="PANTHER" id="PTHR35090:SF1">
    <property type="entry name" value="SLR0144 PROTEIN"/>
    <property type="match status" value="1"/>
</dbReference>
<dbReference type="EMBL" id="JADEWC010000009">
    <property type="protein sequence ID" value="MBE9222233.1"/>
    <property type="molecule type" value="Genomic_DNA"/>
</dbReference>
<dbReference type="RefSeq" id="WP_193800413.1">
    <property type="nucleotide sequence ID" value="NZ_JADEWC010000009.1"/>
</dbReference>
<dbReference type="InterPro" id="IPR024096">
    <property type="entry name" value="NO_sig/Golgi_transp_ligand-bd"/>
</dbReference>